<evidence type="ECO:0000313" key="7">
    <source>
        <dbReference type="EMBL" id="RPA84779.1"/>
    </source>
</evidence>
<dbReference type="STRING" id="1160509.A0A3N4IG33"/>
<feature type="compositionally biased region" description="Polar residues" evidence="6">
    <location>
        <begin position="19"/>
        <end position="41"/>
    </location>
</feature>
<evidence type="ECO:0000313" key="8">
    <source>
        <dbReference type="Proteomes" id="UP000275078"/>
    </source>
</evidence>
<dbReference type="InterPro" id="IPR040050">
    <property type="entry name" value="ZNF830-like"/>
</dbReference>
<feature type="compositionally biased region" description="Acidic residues" evidence="6">
    <location>
        <begin position="248"/>
        <end position="264"/>
    </location>
</feature>
<evidence type="ECO:0000256" key="5">
    <source>
        <dbReference type="ARBA" id="ARBA00023242"/>
    </source>
</evidence>
<feature type="region of interest" description="Disordered" evidence="6">
    <location>
        <begin position="227"/>
        <end position="271"/>
    </location>
</feature>
<dbReference type="OrthoDB" id="77607at2759"/>
<dbReference type="AlphaFoldDB" id="A0A3N4IG33"/>
<dbReference type="GO" id="GO:0033260">
    <property type="term" value="P:nuclear DNA replication"/>
    <property type="evidence" value="ECO:0007669"/>
    <property type="project" value="TreeGrafter"/>
</dbReference>
<keyword evidence="8" id="KW-1185">Reference proteome</keyword>
<evidence type="ECO:0000256" key="2">
    <source>
        <dbReference type="ARBA" id="ARBA00022723"/>
    </source>
</evidence>
<comment type="subcellular location">
    <subcellularLocation>
        <location evidence="1">Nucleus</location>
    </subcellularLocation>
</comment>
<sequence>MADVRKLLRAERAARTNKAAPSTSQKRPLESDTTSLTSQTARIDISSKRQKTDGPDASNPSNLPAGFFDEDAAAPKAADKSTSSKDKQEKQADGKKQDEGALPADFFGGTGAAPAVEGDVDEDEWAAFEAEVVNAPVVAGIDDEEEEGGDKTANGKPDYSSAIISAAPVLNKDINASKTVEEAQEVEGSTEVDELDDAREKLLEEFEEMESLEQRVLKLKEKREQLRHIATTVTPMETDPPAGKKGEEEEDEEEESDDDDDEDDWMRARGV</sequence>
<feature type="compositionally biased region" description="Basic and acidic residues" evidence="6">
    <location>
        <begin position="45"/>
        <end position="54"/>
    </location>
</feature>
<evidence type="ECO:0000256" key="1">
    <source>
        <dbReference type="ARBA" id="ARBA00004123"/>
    </source>
</evidence>
<feature type="compositionally biased region" description="Basic and acidic residues" evidence="6">
    <location>
        <begin position="1"/>
        <end position="14"/>
    </location>
</feature>
<name>A0A3N4IG33_ASCIM</name>
<proteinExistence type="predicted"/>
<keyword evidence="5" id="KW-0539">Nucleus</keyword>
<keyword evidence="4" id="KW-0862">Zinc</keyword>
<protein>
    <submittedName>
        <fullName evidence="7">Uncharacterized protein</fullName>
    </submittedName>
</protein>
<dbReference type="EMBL" id="ML119657">
    <property type="protein sequence ID" value="RPA84779.1"/>
    <property type="molecule type" value="Genomic_DNA"/>
</dbReference>
<feature type="region of interest" description="Disordered" evidence="6">
    <location>
        <begin position="138"/>
        <end position="159"/>
    </location>
</feature>
<dbReference type="Proteomes" id="UP000275078">
    <property type="component" value="Unassembled WGS sequence"/>
</dbReference>
<dbReference type="PANTHER" id="PTHR13278:SF0">
    <property type="entry name" value="ZINC FINGER PROTEIN 830"/>
    <property type="match status" value="1"/>
</dbReference>
<feature type="region of interest" description="Disordered" evidence="6">
    <location>
        <begin position="1"/>
        <end position="119"/>
    </location>
</feature>
<evidence type="ECO:0000256" key="6">
    <source>
        <dbReference type="SAM" id="MobiDB-lite"/>
    </source>
</evidence>
<dbReference type="GO" id="GO:0044773">
    <property type="term" value="P:mitotic DNA damage checkpoint signaling"/>
    <property type="evidence" value="ECO:0007669"/>
    <property type="project" value="TreeGrafter"/>
</dbReference>
<gene>
    <name evidence="7" type="ORF">BJ508DRAFT_412521</name>
</gene>
<dbReference type="PANTHER" id="PTHR13278">
    <property type="entry name" value="ZINC FINGER PROTEIN 830"/>
    <property type="match status" value="1"/>
</dbReference>
<dbReference type="GO" id="GO:0033314">
    <property type="term" value="P:mitotic DNA replication checkpoint signaling"/>
    <property type="evidence" value="ECO:0007669"/>
    <property type="project" value="TreeGrafter"/>
</dbReference>
<dbReference type="GO" id="GO:0005681">
    <property type="term" value="C:spliceosomal complex"/>
    <property type="evidence" value="ECO:0007669"/>
    <property type="project" value="InterPro"/>
</dbReference>
<keyword evidence="3" id="KW-0863">Zinc-finger</keyword>
<dbReference type="GO" id="GO:0008270">
    <property type="term" value="F:zinc ion binding"/>
    <property type="evidence" value="ECO:0007669"/>
    <property type="project" value="UniProtKB-KW"/>
</dbReference>
<feature type="compositionally biased region" description="Basic and acidic residues" evidence="6">
    <location>
        <begin position="77"/>
        <end position="99"/>
    </location>
</feature>
<accession>A0A3N4IG33</accession>
<evidence type="ECO:0000256" key="3">
    <source>
        <dbReference type="ARBA" id="ARBA00022771"/>
    </source>
</evidence>
<dbReference type="GO" id="GO:0003676">
    <property type="term" value="F:nucleic acid binding"/>
    <property type="evidence" value="ECO:0007669"/>
    <property type="project" value="InterPro"/>
</dbReference>
<evidence type="ECO:0000256" key="4">
    <source>
        <dbReference type="ARBA" id="ARBA00022833"/>
    </source>
</evidence>
<organism evidence="7 8">
    <name type="scientific">Ascobolus immersus RN42</name>
    <dbReference type="NCBI Taxonomy" id="1160509"/>
    <lineage>
        <taxon>Eukaryota</taxon>
        <taxon>Fungi</taxon>
        <taxon>Dikarya</taxon>
        <taxon>Ascomycota</taxon>
        <taxon>Pezizomycotina</taxon>
        <taxon>Pezizomycetes</taxon>
        <taxon>Pezizales</taxon>
        <taxon>Ascobolaceae</taxon>
        <taxon>Ascobolus</taxon>
    </lineage>
</organism>
<keyword evidence="2" id="KW-0479">Metal-binding</keyword>
<reference evidence="7 8" key="1">
    <citation type="journal article" date="2018" name="Nat. Ecol. Evol.">
        <title>Pezizomycetes genomes reveal the molecular basis of ectomycorrhizal truffle lifestyle.</title>
        <authorList>
            <person name="Murat C."/>
            <person name="Payen T."/>
            <person name="Noel B."/>
            <person name="Kuo A."/>
            <person name="Morin E."/>
            <person name="Chen J."/>
            <person name="Kohler A."/>
            <person name="Krizsan K."/>
            <person name="Balestrini R."/>
            <person name="Da Silva C."/>
            <person name="Montanini B."/>
            <person name="Hainaut M."/>
            <person name="Levati E."/>
            <person name="Barry K.W."/>
            <person name="Belfiori B."/>
            <person name="Cichocki N."/>
            <person name="Clum A."/>
            <person name="Dockter R.B."/>
            <person name="Fauchery L."/>
            <person name="Guy J."/>
            <person name="Iotti M."/>
            <person name="Le Tacon F."/>
            <person name="Lindquist E.A."/>
            <person name="Lipzen A."/>
            <person name="Malagnac F."/>
            <person name="Mello A."/>
            <person name="Molinier V."/>
            <person name="Miyauchi S."/>
            <person name="Poulain J."/>
            <person name="Riccioni C."/>
            <person name="Rubini A."/>
            <person name="Sitrit Y."/>
            <person name="Splivallo R."/>
            <person name="Traeger S."/>
            <person name="Wang M."/>
            <person name="Zifcakova L."/>
            <person name="Wipf D."/>
            <person name="Zambonelli A."/>
            <person name="Paolocci F."/>
            <person name="Nowrousian M."/>
            <person name="Ottonello S."/>
            <person name="Baldrian P."/>
            <person name="Spatafora J.W."/>
            <person name="Henrissat B."/>
            <person name="Nagy L.G."/>
            <person name="Aury J.M."/>
            <person name="Wincker P."/>
            <person name="Grigoriev I.V."/>
            <person name="Bonfante P."/>
            <person name="Martin F.M."/>
        </authorList>
    </citation>
    <scope>NUCLEOTIDE SEQUENCE [LARGE SCALE GENOMIC DNA]</scope>
    <source>
        <strain evidence="7 8">RN42</strain>
    </source>
</reference>